<reference evidence="1 2" key="1">
    <citation type="submission" date="2020-08" db="EMBL/GenBank/DDBJ databases">
        <title>A Genomic Blueprint of the Chicken Gut Microbiome.</title>
        <authorList>
            <person name="Gilroy R."/>
            <person name="Ravi A."/>
            <person name="Getino M."/>
            <person name="Pursley I."/>
            <person name="Horton D.L."/>
            <person name="Alikhan N.-F."/>
            <person name="Baker D."/>
            <person name="Gharbi K."/>
            <person name="Hall N."/>
            <person name="Watson M."/>
            <person name="Adriaenssens E.M."/>
            <person name="Foster-Nyarko E."/>
            <person name="Jarju S."/>
            <person name="Secka A."/>
            <person name="Antonio M."/>
            <person name="Oren A."/>
            <person name="Chaudhuri R."/>
            <person name="La Ragione R.M."/>
            <person name="Hildebrand F."/>
            <person name="Pallen M.J."/>
        </authorList>
    </citation>
    <scope>NUCLEOTIDE SEQUENCE [LARGE SCALE GENOMIC DNA]</scope>
    <source>
        <strain evidence="1 2">Sa2BVA9</strain>
    </source>
</reference>
<keyword evidence="2" id="KW-1185">Reference proteome</keyword>
<organism evidence="1 2">
    <name type="scientific">Paenibacillus gallinarum</name>
    <dbReference type="NCBI Taxonomy" id="2762232"/>
    <lineage>
        <taxon>Bacteria</taxon>
        <taxon>Bacillati</taxon>
        <taxon>Bacillota</taxon>
        <taxon>Bacilli</taxon>
        <taxon>Bacillales</taxon>
        <taxon>Paenibacillaceae</taxon>
        <taxon>Paenibacillus</taxon>
    </lineage>
</organism>
<sequence>MQTKRITFYASFLSLILFLFLIGCSKQGSTEASADVKSADALALTYIQASVEFDDDLFKTILLPDQPRYKILKDGEHTNPGAFEKLGEKYSIFRYSEEPNEDGEIFYKVRYFLDNHQKYFSDLLSMSKVDDEWKIREIDEEEMLRNANPDEAIIVHKDGSGE</sequence>
<dbReference type="EMBL" id="JACSQL010000024">
    <property type="protein sequence ID" value="MBD7971234.1"/>
    <property type="molecule type" value="Genomic_DNA"/>
</dbReference>
<dbReference type="PROSITE" id="PS51257">
    <property type="entry name" value="PROKAR_LIPOPROTEIN"/>
    <property type="match status" value="1"/>
</dbReference>
<protein>
    <recommendedName>
        <fullName evidence="3">Lipoprotein</fullName>
    </recommendedName>
</protein>
<comment type="caution">
    <text evidence="1">The sequence shown here is derived from an EMBL/GenBank/DDBJ whole genome shotgun (WGS) entry which is preliminary data.</text>
</comment>
<proteinExistence type="predicted"/>
<accession>A0ABR8T7C2</accession>
<evidence type="ECO:0008006" key="3">
    <source>
        <dbReference type="Google" id="ProtNLM"/>
    </source>
</evidence>
<evidence type="ECO:0000313" key="2">
    <source>
        <dbReference type="Proteomes" id="UP000608071"/>
    </source>
</evidence>
<gene>
    <name evidence="1" type="ORF">H9647_24530</name>
</gene>
<dbReference type="Proteomes" id="UP000608071">
    <property type="component" value="Unassembled WGS sequence"/>
</dbReference>
<dbReference type="RefSeq" id="WP_191804991.1">
    <property type="nucleotide sequence ID" value="NZ_JACSQL010000024.1"/>
</dbReference>
<evidence type="ECO:0000313" key="1">
    <source>
        <dbReference type="EMBL" id="MBD7971234.1"/>
    </source>
</evidence>
<name>A0ABR8T7C2_9BACL</name>